<dbReference type="InterPro" id="IPR016187">
    <property type="entry name" value="CTDL_fold"/>
</dbReference>
<dbReference type="InterPro" id="IPR018378">
    <property type="entry name" value="C-type_lectin_CS"/>
</dbReference>
<dbReference type="EMBL" id="BT082572">
    <property type="protein sequence ID" value="ACQ58279.1"/>
    <property type="molecule type" value="mRNA"/>
</dbReference>
<feature type="signal peptide" evidence="2">
    <location>
        <begin position="1"/>
        <end position="19"/>
    </location>
</feature>
<proteinExistence type="evidence at transcript level"/>
<reference evidence="4" key="1">
    <citation type="submission" date="2009-05" db="EMBL/GenBank/DDBJ databases">
        <title>Anoplopoma fimbria ESTs and full-length cDNAs.</title>
        <authorList>
            <person name="Messmer A."/>
            <person name="Rondeau E."/>
            <person name="Sanderson D."/>
            <person name="Cooper G."/>
            <person name="Leong J."/>
            <person name="Koop B.F."/>
        </authorList>
    </citation>
    <scope>NUCLEOTIDE SEQUENCE</scope>
    <source>
        <tissue evidence="4">Brain</tissue>
    </source>
</reference>
<dbReference type="AlphaFoldDB" id="C3KI07"/>
<dbReference type="CDD" id="cd00037">
    <property type="entry name" value="CLECT"/>
    <property type="match status" value="1"/>
</dbReference>
<dbReference type="PANTHER" id="PTHR22803">
    <property type="entry name" value="MANNOSE, PHOSPHOLIPASE, LECTIN RECEPTOR RELATED"/>
    <property type="match status" value="1"/>
</dbReference>
<dbReference type="InterPro" id="IPR001304">
    <property type="entry name" value="C-type_lectin-like"/>
</dbReference>
<evidence type="ECO:0000313" key="4">
    <source>
        <dbReference type="EMBL" id="ACQ58279.1"/>
    </source>
</evidence>
<dbReference type="InterPro" id="IPR050111">
    <property type="entry name" value="C-type_lectin/snaclec_domain"/>
</dbReference>
<dbReference type="SMART" id="SM00034">
    <property type="entry name" value="CLECT"/>
    <property type="match status" value="1"/>
</dbReference>
<gene>
    <name evidence="4" type="primary">ISP2</name>
</gene>
<keyword evidence="1" id="KW-1015">Disulfide bond</keyword>
<evidence type="ECO:0000256" key="2">
    <source>
        <dbReference type="SAM" id="SignalP"/>
    </source>
</evidence>
<protein>
    <submittedName>
        <fullName evidence="4">Type-2 ice-structuring protein</fullName>
    </submittedName>
</protein>
<sequence length="173" mass="19715">MKTLTVSALVCALMVLTRAAVLPDGMPVKDQIAKSHLVKRSVSCPGGWSPFNGRCFRYFPRPLTWAKAEKNCESMGGNLASVHNILEYHEIQRLILSGSHEYKQTWVGGSDAQEEKQWFWADGTPFRYLNWCDREPNNSRGRQHCLQVNHGAEKCWDDVECYLRKPSVCAKKI</sequence>
<dbReference type="SUPFAM" id="SSF56436">
    <property type="entry name" value="C-type lectin-like"/>
    <property type="match status" value="1"/>
</dbReference>
<dbReference type="PROSITE" id="PS50041">
    <property type="entry name" value="C_TYPE_LECTIN_2"/>
    <property type="match status" value="1"/>
</dbReference>
<dbReference type="PROSITE" id="PS00615">
    <property type="entry name" value="C_TYPE_LECTIN_1"/>
    <property type="match status" value="1"/>
</dbReference>
<feature type="domain" description="C-type lectin" evidence="3">
    <location>
        <begin position="51"/>
        <end position="170"/>
    </location>
</feature>
<evidence type="ECO:0000256" key="1">
    <source>
        <dbReference type="ARBA" id="ARBA00023157"/>
    </source>
</evidence>
<accession>C3KI07</accession>
<evidence type="ECO:0000259" key="3">
    <source>
        <dbReference type="PROSITE" id="PS50041"/>
    </source>
</evidence>
<dbReference type="Pfam" id="PF00059">
    <property type="entry name" value="Lectin_C"/>
    <property type="match status" value="1"/>
</dbReference>
<name>C3KI07_ANOFI</name>
<dbReference type="Gene3D" id="3.10.100.10">
    <property type="entry name" value="Mannose-Binding Protein A, subunit A"/>
    <property type="match status" value="1"/>
</dbReference>
<keyword evidence="2" id="KW-0732">Signal</keyword>
<feature type="chain" id="PRO_5002927285" evidence="2">
    <location>
        <begin position="20"/>
        <end position="173"/>
    </location>
</feature>
<dbReference type="InterPro" id="IPR016186">
    <property type="entry name" value="C-type_lectin-like/link_sf"/>
</dbReference>
<dbReference type="PRINTS" id="PR00356">
    <property type="entry name" value="ANTIFREEZEII"/>
</dbReference>
<dbReference type="InterPro" id="IPR002353">
    <property type="entry name" value="AntifreezeII"/>
</dbReference>
<organism evidence="4">
    <name type="scientific">Anoplopoma fimbria</name>
    <name type="common">Sablefish</name>
    <dbReference type="NCBI Taxonomy" id="229290"/>
    <lineage>
        <taxon>Eukaryota</taxon>
        <taxon>Metazoa</taxon>
        <taxon>Chordata</taxon>
        <taxon>Craniata</taxon>
        <taxon>Vertebrata</taxon>
        <taxon>Euteleostomi</taxon>
        <taxon>Actinopterygii</taxon>
        <taxon>Neopterygii</taxon>
        <taxon>Teleostei</taxon>
        <taxon>Neoteleostei</taxon>
        <taxon>Acanthomorphata</taxon>
        <taxon>Eupercaria</taxon>
        <taxon>Perciformes</taxon>
        <taxon>Cottioidei</taxon>
        <taxon>Anoplopomatales</taxon>
        <taxon>Anoplopomatidae</taxon>
        <taxon>Anoplopoma</taxon>
    </lineage>
</organism>